<dbReference type="Proteomes" id="UP000216339">
    <property type="component" value="Unassembled WGS sequence"/>
</dbReference>
<name>A0A271J6G3_9BACT</name>
<evidence type="ECO:0000256" key="9">
    <source>
        <dbReference type="HAMAP-Rule" id="MF_00124"/>
    </source>
</evidence>
<comment type="caution">
    <text evidence="13">The sequence shown here is derived from an EMBL/GenBank/DDBJ whole genome shotgun (WGS) entry which is preliminary data.</text>
</comment>
<dbReference type="FunFam" id="3.40.50.300:FF:000384">
    <property type="entry name" value="Thymidine kinase"/>
    <property type="match status" value="1"/>
</dbReference>
<feature type="compositionally biased region" description="Pro residues" evidence="12">
    <location>
        <begin position="197"/>
        <end position="207"/>
    </location>
</feature>
<proteinExistence type="inferred from homology"/>
<keyword evidence="8 9" id="KW-0067">ATP-binding</keyword>
<evidence type="ECO:0000313" key="14">
    <source>
        <dbReference type="Proteomes" id="UP000216339"/>
    </source>
</evidence>
<feature type="region of interest" description="Disordered" evidence="12">
    <location>
        <begin position="195"/>
        <end position="225"/>
    </location>
</feature>
<dbReference type="OrthoDB" id="9781579at2"/>
<evidence type="ECO:0000256" key="8">
    <source>
        <dbReference type="ARBA" id="ARBA00022840"/>
    </source>
</evidence>
<feature type="active site" description="Proton acceptor" evidence="9">
    <location>
        <position position="93"/>
    </location>
</feature>
<evidence type="ECO:0000256" key="10">
    <source>
        <dbReference type="RuleBase" id="RU000544"/>
    </source>
</evidence>
<dbReference type="NCBIfam" id="NF003296">
    <property type="entry name" value="PRK04296.1-1"/>
    <property type="match status" value="1"/>
</dbReference>
<evidence type="ECO:0000256" key="5">
    <source>
        <dbReference type="ARBA" id="ARBA00022679"/>
    </source>
</evidence>
<dbReference type="InterPro" id="IPR001267">
    <property type="entry name" value="Thymidine_kinase"/>
</dbReference>
<comment type="catalytic activity">
    <reaction evidence="9 10">
        <text>thymidine + ATP = dTMP + ADP + H(+)</text>
        <dbReference type="Rhea" id="RHEA:19129"/>
        <dbReference type="ChEBI" id="CHEBI:15378"/>
        <dbReference type="ChEBI" id="CHEBI:17748"/>
        <dbReference type="ChEBI" id="CHEBI:30616"/>
        <dbReference type="ChEBI" id="CHEBI:63528"/>
        <dbReference type="ChEBI" id="CHEBI:456216"/>
        <dbReference type="EC" id="2.7.1.21"/>
    </reaction>
</comment>
<dbReference type="PROSITE" id="PS00603">
    <property type="entry name" value="TK_CELLULAR_TYPE"/>
    <property type="match status" value="1"/>
</dbReference>
<dbReference type="HAMAP" id="MF_00124">
    <property type="entry name" value="Thymidine_kinase"/>
    <property type="match status" value="1"/>
</dbReference>
<organism evidence="13 14">
    <name type="scientific">Rubrivirga marina</name>
    <dbReference type="NCBI Taxonomy" id="1196024"/>
    <lineage>
        <taxon>Bacteria</taxon>
        <taxon>Pseudomonadati</taxon>
        <taxon>Rhodothermota</taxon>
        <taxon>Rhodothermia</taxon>
        <taxon>Rhodothermales</taxon>
        <taxon>Rubricoccaceae</taxon>
        <taxon>Rubrivirga</taxon>
    </lineage>
</organism>
<dbReference type="GO" id="GO:0046104">
    <property type="term" value="P:thymidine metabolic process"/>
    <property type="evidence" value="ECO:0007669"/>
    <property type="project" value="TreeGrafter"/>
</dbReference>
<dbReference type="SUPFAM" id="SSF52540">
    <property type="entry name" value="P-loop containing nucleoside triphosphate hydrolases"/>
    <property type="match status" value="1"/>
</dbReference>
<dbReference type="AlphaFoldDB" id="A0A271J6G3"/>
<protein>
    <recommendedName>
        <fullName evidence="2 9">Thymidine kinase</fullName>
        <ecNumber evidence="2 9">2.7.1.21</ecNumber>
    </recommendedName>
</protein>
<dbReference type="PANTHER" id="PTHR11441">
    <property type="entry name" value="THYMIDINE KINASE"/>
    <property type="match status" value="1"/>
</dbReference>
<comment type="similarity">
    <text evidence="1 9 11">Belongs to the thymidine kinase family.</text>
</comment>
<dbReference type="GO" id="GO:0071897">
    <property type="term" value="P:DNA biosynthetic process"/>
    <property type="evidence" value="ECO:0007669"/>
    <property type="project" value="UniProtKB-KW"/>
</dbReference>
<dbReference type="InterPro" id="IPR020633">
    <property type="entry name" value="Thymidine_kinase_CS"/>
</dbReference>
<dbReference type="EC" id="2.7.1.21" evidence="2 9"/>
<dbReference type="Gene3D" id="3.30.60.20">
    <property type="match status" value="1"/>
</dbReference>
<sequence>MEPHIYTGDERRGWVEVVCGSMFSGKTEELLRRLKRARIARQKVALFKPALDTRYHESDVVSHDATAMPSEVVHSAEPMLLLAGDADVVGIDEAQFFGVELVDVVEGLAREGRRVIVAGLDQDYLGRPFEPVPQLMAVAEHVTKLHAVCVRCGAPANHSQRIVAGGGRVLVGEAEAYEPRCRRCFKAEAVVATPVAPLAPPAPPPDPEATEPSASARASDPTLAL</sequence>
<keyword evidence="9" id="KW-0862">Zinc</keyword>
<feature type="binding site" evidence="9">
    <location>
        <position position="149"/>
    </location>
    <ligand>
        <name>Zn(2+)</name>
        <dbReference type="ChEBI" id="CHEBI:29105"/>
    </ligand>
</feature>
<reference evidence="13 14" key="1">
    <citation type="submission" date="2016-11" db="EMBL/GenBank/DDBJ databases">
        <title>Study of marine rhodopsin-containing bacteria.</title>
        <authorList>
            <person name="Yoshizawa S."/>
            <person name="Kumagai Y."/>
            <person name="Kogure K."/>
        </authorList>
    </citation>
    <scope>NUCLEOTIDE SEQUENCE [LARGE SCALE GENOMIC DNA]</scope>
    <source>
        <strain evidence="13 14">SAORIC-28</strain>
    </source>
</reference>
<evidence type="ECO:0000256" key="6">
    <source>
        <dbReference type="ARBA" id="ARBA00022741"/>
    </source>
</evidence>
<dbReference type="Pfam" id="PF00265">
    <property type="entry name" value="TK"/>
    <property type="match status" value="1"/>
</dbReference>
<dbReference type="EMBL" id="MQWD01000001">
    <property type="protein sequence ID" value="PAP78545.1"/>
    <property type="molecule type" value="Genomic_DNA"/>
</dbReference>
<keyword evidence="4 9" id="KW-0237">DNA synthesis</keyword>
<evidence type="ECO:0000256" key="7">
    <source>
        <dbReference type="ARBA" id="ARBA00022777"/>
    </source>
</evidence>
<dbReference type="GO" id="GO:0004797">
    <property type="term" value="F:thymidine kinase activity"/>
    <property type="evidence" value="ECO:0007669"/>
    <property type="project" value="UniProtKB-UniRule"/>
</dbReference>
<dbReference type="GO" id="GO:0005524">
    <property type="term" value="F:ATP binding"/>
    <property type="evidence" value="ECO:0007669"/>
    <property type="project" value="UniProtKB-UniRule"/>
</dbReference>
<evidence type="ECO:0000313" key="13">
    <source>
        <dbReference type="EMBL" id="PAP78545.1"/>
    </source>
</evidence>
<gene>
    <name evidence="9" type="primary">tdk</name>
    <name evidence="13" type="ORF">BSZ37_20000</name>
</gene>
<evidence type="ECO:0000256" key="11">
    <source>
        <dbReference type="RuleBase" id="RU004165"/>
    </source>
</evidence>
<evidence type="ECO:0000256" key="3">
    <source>
        <dbReference type="ARBA" id="ARBA00022490"/>
    </source>
</evidence>
<dbReference type="RefSeq" id="WP_095512222.1">
    <property type="nucleotide sequence ID" value="NZ_MQWD01000001.1"/>
</dbReference>
<feature type="binding site" evidence="9">
    <location>
        <position position="152"/>
    </location>
    <ligand>
        <name>Zn(2+)</name>
        <dbReference type="ChEBI" id="CHEBI:29105"/>
    </ligand>
</feature>
<keyword evidence="5 9" id="KW-0808">Transferase</keyword>
<evidence type="ECO:0000256" key="12">
    <source>
        <dbReference type="SAM" id="MobiDB-lite"/>
    </source>
</evidence>
<keyword evidence="6 9" id="KW-0547">Nucleotide-binding</keyword>
<keyword evidence="7 9" id="KW-0418">Kinase</keyword>
<comment type="subunit">
    <text evidence="9">Homotetramer.</text>
</comment>
<dbReference type="GO" id="GO:0005829">
    <property type="term" value="C:cytosol"/>
    <property type="evidence" value="ECO:0007669"/>
    <property type="project" value="TreeGrafter"/>
</dbReference>
<dbReference type="Gene3D" id="3.40.50.300">
    <property type="entry name" value="P-loop containing nucleotide triphosphate hydrolases"/>
    <property type="match status" value="1"/>
</dbReference>
<keyword evidence="3 9" id="KW-0963">Cytoplasm</keyword>
<dbReference type="PANTHER" id="PTHR11441:SF0">
    <property type="entry name" value="THYMIDINE KINASE, CYTOSOLIC"/>
    <property type="match status" value="1"/>
</dbReference>
<dbReference type="GO" id="GO:0008270">
    <property type="term" value="F:zinc ion binding"/>
    <property type="evidence" value="ECO:0007669"/>
    <property type="project" value="UniProtKB-UniRule"/>
</dbReference>
<evidence type="ECO:0000256" key="4">
    <source>
        <dbReference type="ARBA" id="ARBA00022634"/>
    </source>
</evidence>
<dbReference type="SUPFAM" id="SSF57716">
    <property type="entry name" value="Glucocorticoid receptor-like (DNA-binding domain)"/>
    <property type="match status" value="1"/>
</dbReference>
<dbReference type="InterPro" id="IPR027417">
    <property type="entry name" value="P-loop_NTPase"/>
</dbReference>
<feature type="binding site" evidence="9">
    <location>
        <position position="184"/>
    </location>
    <ligand>
        <name>Zn(2+)</name>
        <dbReference type="ChEBI" id="CHEBI:29105"/>
    </ligand>
</feature>
<accession>A0A271J6G3</accession>
<feature type="binding site" evidence="9">
    <location>
        <begin position="92"/>
        <end position="95"/>
    </location>
    <ligand>
        <name>ATP</name>
        <dbReference type="ChEBI" id="CHEBI:30616"/>
    </ligand>
</feature>
<comment type="subcellular location">
    <subcellularLocation>
        <location evidence="9">Cytoplasm</location>
    </subcellularLocation>
</comment>
<evidence type="ECO:0000256" key="2">
    <source>
        <dbReference type="ARBA" id="ARBA00012118"/>
    </source>
</evidence>
<keyword evidence="9" id="KW-0479">Metal-binding</keyword>
<evidence type="ECO:0000256" key="1">
    <source>
        <dbReference type="ARBA" id="ARBA00007587"/>
    </source>
</evidence>
<feature type="binding site" evidence="9">
    <location>
        <position position="181"/>
    </location>
    <ligand>
        <name>Zn(2+)</name>
        <dbReference type="ChEBI" id="CHEBI:29105"/>
    </ligand>
</feature>
<feature type="binding site" evidence="9">
    <location>
        <begin position="20"/>
        <end position="27"/>
    </location>
    <ligand>
        <name>ATP</name>
        <dbReference type="ChEBI" id="CHEBI:30616"/>
    </ligand>
</feature>
<keyword evidence="14" id="KW-1185">Reference proteome</keyword>